<protein>
    <submittedName>
        <fullName evidence="2">Uncharacterized protein</fullName>
    </submittedName>
</protein>
<feature type="compositionally biased region" description="Basic and acidic residues" evidence="1">
    <location>
        <begin position="13"/>
        <end position="29"/>
    </location>
</feature>
<keyword evidence="3" id="KW-1185">Reference proteome</keyword>
<dbReference type="EMBL" id="CP004346">
    <property type="protein sequence ID" value="AGH41088.1"/>
    <property type="molecule type" value="Genomic_DNA"/>
</dbReference>
<dbReference type="HOGENOM" id="CLU_2970191_0_0_11"/>
<proteinExistence type="predicted"/>
<feature type="region of interest" description="Disordered" evidence="1">
    <location>
        <begin position="1"/>
        <end position="35"/>
    </location>
</feature>
<name>M4REV8_9BIFI</name>
<evidence type="ECO:0000313" key="2">
    <source>
        <dbReference type="EMBL" id="AGH41088.1"/>
    </source>
</evidence>
<dbReference type="PATRIC" id="fig|1254439.12.peg.816"/>
<evidence type="ECO:0000256" key="1">
    <source>
        <dbReference type="SAM" id="MobiDB-lite"/>
    </source>
</evidence>
<gene>
    <name evidence="2" type="ORF">D805_0821</name>
</gene>
<dbReference type="KEGG" id="btp:D805_0821"/>
<organism evidence="2 3">
    <name type="scientific">Bifidobacterium thermophilum RBL67</name>
    <dbReference type="NCBI Taxonomy" id="1254439"/>
    <lineage>
        <taxon>Bacteria</taxon>
        <taxon>Bacillati</taxon>
        <taxon>Actinomycetota</taxon>
        <taxon>Actinomycetes</taxon>
        <taxon>Bifidobacteriales</taxon>
        <taxon>Bifidobacteriaceae</taxon>
        <taxon>Bifidobacterium</taxon>
    </lineage>
</organism>
<dbReference type="AlphaFoldDB" id="M4REV8"/>
<accession>M4REV8</accession>
<reference evidence="2 3" key="1">
    <citation type="journal article" date="2013" name="Genome Announc.">
        <title>Complete Genome Sequence of the Probiotic Bifidobacterium thermophilum Strain RBL67.</title>
        <authorList>
            <person name="Jans C."/>
            <person name="Lacroix C."/>
            <person name="Follador R."/>
            <person name="Stevens M.J."/>
        </authorList>
    </citation>
    <scope>NUCLEOTIDE SEQUENCE [LARGE SCALE GENOMIC DNA]</scope>
    <source>
        <strain evidence="2 3">RBL67</strain>
    </source>
</reference>
<dbReference type="Proteomes" id="UP000011835">
    <property type="component" value="Chromosome"/>
</dbReference>
<sequence length="58" mass="6153">MLIRQGDGSTHPLRHDDAASDRSLGRCEPDAQSSGLIPRWATTMWIAADQDVSGGASS</sequence>
<evidence type="ECO:0000313" key="3">
    <source>
        <dbReference type="Proteomes" id="UP000011835"/>
    </source>
</evidence>